<accession>A0A0F6W8Z2</accession>
<evidence type="ECO:0000313" key="2">
    <source>
        <dbReference type="Proteomes" id="UP000034883"/>
    </source>
</evidence>
<dbReference type="STRING" id="927083.DB32_007649"/>
<sequence length="104" mass="10988">MLVALALSACGQSAEEAACNDTVQVFGDAIVRCGLDDGLSRDALERQIESTVTMTQGCGRVVSIRDEAELREECLPALETLACSSLEAGTLPASCRAQIEVEVR</sequence>
<dbReference type="AlphaFoldDB" id="A0A0F6W8Z2"/>
<organism evidence="1 2">
    <name type="scientific">Sandaracinus amylolyticus</name>
    <dbReference type="NCBI Taxonomy" id="927083"/>
    <lineage>
        <taxon>Bacteria</taxon>
        <taxon>Pseudomonadati</taxon>
        <taxon>Myxococcota</taxon>
        <taxon>Polyangia</taxon>
        <taxon>Polyangiales</taxon>
        <taxon>Sandaracinaceae</taxon>
        <taxon>Sandaracinus</taxon>
    </lineage>
</organism>
<evidence type="ECO:0000313" key="1">
    <source>
        <dbReference type="EMBL" id="AKF10500.1"/>
    </source>
</evidence>
<dbReference type="KEGG" id="samy:DB32_007649"/>
<protein>
    <submittedName>
        <fullName evidence="1">Uncharacterized protein</fullName>
    </submittedName>
</protein>
<gene>
    <name evidence="1" type="ORF">DB32_007649</name>
</gene>
<dbReference type="EMBL" id="CP011125">
    <property type="protein sequence ID" value="AKF10500.1"/>
    <property type="molecule type" value="Genomic_DNA"/>
</dbReference>
<name>A0A0F6W8Z2_9BACT</name>
<reference evidence="1 2" key="1">
    <citation type="submission" date="2015-03" db="EMBL/GenBank/DDBJ databases">
        <title>Genome assembly of Sandaracinus amylolyticus DSM 53668.</title>
        <authorList>
            <person name="Sharma G."/>
            <person name="Subramanian S."/>
        </authorList>
    </citation>
    <scope>NUCLEOTIDE SEQUENCE [LARGE SCALE GENOMIC DNA]</scope>
    <source>
        <strain evidence="1 2">DSM 53668</strain>
    </source>
</reference>
<proteinExistence type="predicted"/>
<keyword evidence="2" id="KW-1185">Reference proteome</keyword>
<dbReference type="Proteomes" id="UP000034883">
    <property type="component" value="Chromosome"/>
</dbReference>